<dbReference type="InterPro" id="IPR004046">
    <property type="entry name" value="GST_C"/>
</dbReference>
<evidence type="ECO:0000313" key="4">
    <source>
        <dbReference type="EMBL" id="KAF9468549.1"/>
    </source>
</evidence>
<comment type="caution">
    <text evidence="4">The sequence shown here is derived from an EMBL/GenBank/DDBJ whole genome shotgun (WGS) entry which is preliminary data.</text>
</comment>
<dbReference type="Proteomes" id="UP000807353">
    <property type="component" value="Unassembled WGS sequence"/>
</dbReference>
<feature type="domain" description="GST C-terminal" evidence="3">
    <location>
        <begin position="65"/>
        <end position="185"/>
    </location>
</feature>
<organism evidence="4 5">
    <name type="scientific">Collybia nuda</name>
    <dbReference type="NCBI Taxonomy" id="64659"/>
    <lineage>
        <taxon>Eukaryota</taxon>
        <taxon>Fungi</taxon>
        <taxon>Dikarya</taxon>
        <taxon>Basidiomycota</taxon>
        <taxon>Agaricomycotina</taxon>
        <taxon>Agaricomycetes</taxon>
        <taxon>Agaricomycetidae</taxon>
        <taxon>Agaricales</taxon>
        <taxon>Tricholomatineae</taxon>
        <taxon>Clitocybaceae</taxon>
        <taxon>Collybia</taxon>
    </lineage>
</organism>
<dbReference type="OrthoDB" id="422574at2759"/>
<accession>A0A9P6CQ10</accession>
<evidence type="ECO:0000259" key="2">
    <source>
        <dbReference type="PROSITE" id="PS50404"/>
    </source>
</evidence>
<dbReference type="Gene3D" id="1.20.1050.10">
    <property type="match status" value="1"/>
</dbReference>
<feature type="domain" description="GST N-terminal" evidence="2">
    <location>
        <begin position="1"/>
        <end position="56"/>
    </location>
</feature>
<dbReference type="Pfam" id="PF13409">
    <property type="entry name" value="GST_N_2"/>
    <property type="match status" value="1"/>
</dbReference>
<keyword evidence="5" id="KW-1185">Reference proteome</keyword>
<proteinExistence type="inferred from homology"/>
<dbReference type="PANTHER" id="PTHR44051">
    <property type="entry name" value="GLUTATHIONE S-TRANSFERASE-RELATED"/>
    <property type="match status" value="1"/>
</dbReference>
<dbReference type="SUPFAM" id="SSF52833">
    <property type="entry name" value="Thioredoxin-like"/>
    <property type="match status" value="1"/>
</dbReference>
<evidence type="ECO:0000256" key="1">
    <source>
        <dbReference type="ARBA" id="ARBA00007409"/>
    </source>
</evidence>
<gene>
    <name evidence="4" type="ORF">BDZ94DRAFT_1245659</name>
</gene>
<feature type="non-terminal residue" evidence="4">
    <location>
        <position position="185"/>
    </location>
</feature>
<dbReference type="SFLD" id="SFLDG00358">
    <property type="entry name" value="Main_(cytGST)"/>
    <property type="match status" value="1"/>
</dbReference>
<comment type="similarity">
    <text evidence="1">Belongs to the GST superfamily.</text>
</comment>
<dbReference type="AlphaFoldDB" id="A0A9P6CQ10"/>
<dbReference type="PROSITE" id="PS50405">
    <property type="entry name" value="GST_CTER"/>
    <property type="match status" value="1"/>
</dbReference>
<dbReference type="InterPro" id="IPR004045">
    <property type="entry name" value="Glutathione_S-Trfase_N"/>
</dbReference>
<reference evidence="4" key="1">
    <citation type="submission" date="2020-11" db="EMBL/GenBank/DDBJ databases">
        <authorList>
            <consortium name="DOE Joint Genome Institute"/>
            <person name="Ahrendt S."/>
            <person name="Riley R."/>
            <person name="Andreopoulos W."/>
            <person name="Labutti K."/>
            <person name="Pangilinan J."/>
            <person name="Ruiz-Duenas F.J."/>
            <person name="Barrasa J.M."/>
            <person name="Sanchez-Garcia M."/>
            <person name="Camarero S."/>
            <person name="Miyauchi S."/>
            <person name="Serrano A."/>
            <person name="Linde D."/>
            <person name="Babiker R."/>
            <person name="Drula E."/>
            <person name="Ayuso-Fernandez I."/>
            <person name="Pacheco R."/>
            <person name="Padilla G."/>
            <person name="Ferreira P."/>
            <person name="Barriuso J."/>
            <person name="Kellner H."/>
            <person name="Castanera R."/>
            <person name="Alfaro M."/>
            <person name="Ramirez L."/>
            <person name="Pisabarro A.G."/>
            <person name="Kuo A."/>
            <person name="Tritt A."/>
            <person name="Lipzen A."/>
            <person name="He G."/>
            <person name="Yan M."/>
            <person name="Ng V."/>
            <person name="Cullen D."/>
            <person name="Martin F."/>
            <person name="Rosso M.-N."/>
            <person name="Henrissat B."/>
            <person name="Hibbett D."/>
            <person name="Martinez A.T."/>
            <person name="Grigoriev I.V."/>
        </authorList>
    </citation>
    <scope>NUCLEOTIDE SEQUENCE</scope>
    <source>
        <strain evidence="4">CBS 247.69</strain>
    </source>
</reference>
<dbReference type="SFLD" id="SFLDS00019">
    <property type="entry name" value="Glutathione_Transferase_(cytos"/>
    <property type="match status" value="1"/>
</dbReference>
<dbReference type="SUPFAM" id="SSF47616">
    <property type="entry name" value="GST C-terminal domain-like"/>
    <property type="match status" value="1"/>
</dbReference>
<dbReference type="InterPro" id="IPR010987">
    <property type="entry name" value="Glutathione-S-Trfase_C-like"/>
</dbReference>
<dbReference type="InterPro" id="IPR040079">
    <property type="entry name" value="Glutathione_S-Trfase"/>
</dbReference>
<dbReference type="InterPro" id="IPR036282">
    <property type="entry name" value="Glutathione-S-Trfase_C_sf"/>
</dbReference>
<dbReference type="InterPro" id="IPR036249">
    <property type="entry name" value="Thioredoxin-like_sf"/>
</dbReference>
<dbReference type="EMBL" id="MU150232">
    <property type="protein sequence ID" value="KAF9468549.1"/>
    <property type="molecule type" value="Genomic_DNA"/>
</dbReference>
<dbReference type="Pfam" id="PF00043">
    <property type="entry name" value="GST_C"/>
    <property type="match status" value="1"/>
</dbReference>
<name>A0A9P6CQ10_9AGAR</name>
<dbReference type="PROSITE" id="PS50404">
    <property type="entry name" value="GST_NTER"/>
    <property type="match status" value="1"/>
</dbReference>
<dbReference type="Gene3D" id="3.40.30.10">
    <property type="entry name" value="Glutaredoxin"/>
    <property type="match status" value="1"/>
</dbReference>
<sequence>MQKISIPDNVQKEPWYIKMNPNGKIPVIIDRARDNFTVFETAAILLYLEQHYDAERRFSFDPVEQPNDYSDMLQWIFWAHGGLGPMQGQAFHYWNAAPVEVPYAKKRYSDETERLYGVLELRLADREYLAGPDKGVFSIADMNAQPWIFSHKGVGIESLDRWPNLKRWFERVSERPGVKSGYKVL</sequence>
<evidence type="ECO:0000313" key="5">
    <source>
        <dbReference type="Proteomes" id="UP000807353"/>
    </source>
</evidence>
<protein>
    <submittedName>
        <fullName evidence="4">Glutathione S-transferase C-terminal-like protein</fullName>
    </submittedName>
</protein>
<dbReference type="PANTHER" id="PTHR44051:SF8">
    <property type="entry name" value="GLUTATHIONE S-TRANSFERASE GSTA"/>
    <property type="match status" value="1"/>
</dbReference>
<feature type="non-terminal residue" evidence="4">
    <location>
        <position position="1"/>
    </location>
</feature>
<evidence type="ECO:0000259" key="3">
    <source>
        <dbReference type="PROSITE" id="PS50405"/>
    </source>
</evidence>